<proteinExistence type="predicted"/>
<accession>A0A5B7EQG8</accession>
<gene>
    <name evidence="1" type="ORF">E2C01_030453</name>
</gene>
<protein>
    <submittedName>
        <fullName evidence="1">Uncharacterized protein</fullName>
    </submittedName>
</protein>
<dbReference type="Proteomes" id="UP000324222">
    <property type="component" value="Unassembled WGS sequence"/>
</dbReference>
<reference evidence="1 2" key="1">
    <citation type="submission" date="2019-05" db="EMBL/GenBank/DDBJ databases">
        <title>Another draft genome of Portunus trituberculatus and its Hox gene families provides insights of decapod evolution.</title>
        <authorList>
            <person name="Jeong J.-H."/>
            <person name="Song I."/>
            <person name="Kim S."/>
            <person name="Choi T."/>
            <person name="Kim D."/>
            <person name="Ryu S."/>
            <person name="Kim W."/>
        </authorList>
    </citation>
    <scope>NUCLEOTIDE SEQUENCE [LARGE SCALE GENOMIC DNA]</scope>
    <source>
        <tissue evidence="1">Muscle</tissue>
    </source>
</reference>
<name>A0A5B7EQG8_PORTR</name>
<dbReference type="EMBL" id="VSRR010003650">
    <property type="protein sequence ID" value="MPC36980.1"/>
    <property type="molecule type" value="Genomic_DNA"/>
</dbReference>
<dbReference type="AlphaFoldDB" id="A0A5B7EQG8"/>
<evidence type="ECO:0000313" key="1">
    <source>
        <dbReference type="EMBL" id="MPC36980.1"/>
    </source>
</evidence>
<evidence type="ECO:0000313" key="2">
    <source>
        <dbReference type="Proteomes" id="UP000324222"/>
    </source>
</evidence>
<comment type="caution">
    <text evidence="1">The sequence shown here is derived from an EMBL/GenBank/DDBJ whole genome shotgun (WGS) entry which is preliminary data.</text>
</comment>
<organism evidence="1 2">
    <name type="scientific">Portunus trituberculatus</name>
    <name type="common">Swimming crab</name>
    <name type="synonym">Neptunus trituberculatus</name>
    <dbReference type="NCBI Taxonomy" id="210409"/>
    <lineage>
        <taxon>Eukaryota</taxon>
        <taxon>Metazoa</taxon>
        <taxon>Ecdysozoa</taxon>
        <taxon>Arthropoda</taxon>
        <taxon>Crustacea</taxon>
        <taxon>Multicrustacea</taxon>
        <taxon>Malacostraca</taxon>
        <taxon>Eumalacostraca</taxon>
        <taxon>Eucarida</taxon>
        <taxon>Decapoda</taxon>
        <taxon>Pleocyemata</taxon>
        <taxon>Brachyura</taxon>
        <taxon>Eubrachyura</taxon>
        <taxon>Portunoidea</taxon>
        <taxon>Portunidae</taxon>
        <taxon>Portuninae</taxon>
        <taxon>Portunus</taxon>
    </lineage>
</organism>
<keyword evidence="2" id="KW-1185">Reference proteome</keyword>
<sequence length="176" mass="19526">MAVNFKLSKSPEVTHTSLATVKDCTRLCLTLQCIFTNGTQQSSALPLQEETDTWSIYQSKLSLVPPPPSPQAVWSPLLKTLWCIAKPMERERERKHCLFMESNRTLLLQEETDTSSLYHSKLSLVPPPPSPQAAVCRGSCVLGAASLTVPPQDHKCDLQAFYGSPLGQLFHSPWTC</sequence>